<dbReference type="Proteomes" id="UP000605846">
    <property type="component" value="Unassembled WGS sequence"/>
</dbReference>
<evidence type="ECO:0000259" key="10">
    <source>
        <dbReference type="SMART" id="SM01166"/>
    </source>
</evidence>
<keyword evidence="12" id="KW-1185">Reference proteome</keyword>
<keyword evidence="4 7" id="KW-0853">WD repeat</keyword>
<evidence type="ECO:0000256" key="8">
    <source>
        <dbReference type="RuleBase" id="RU280818"/>
    </source>
</evidence>
<evidence type="ECO:0000256" key="6">
    <source>
        <dbReference type="ARBA" id="ARBA00023203"/>
    </source>
</evidence>
<evidence type="ECO:0000313" key="12">
    <source>
        <dbReference type="Proteomes" id="UP000605846"/>
    </source>
</evidence>
<evidence type="ECO:0000256" key="2">
    <source>
        <dbReference type="ARBA" id="ARBA00009482"/>
    </source>
</evidence>
<dbReference type="GO" id="GO:0003779">
    <property type="term" value="F:actin binding"/>
    <property type="evidence" value="ECO:0007669"/>
    <property type="project" value="UniProtKB-KW"/>
</dbReference>
<dbReference type="PROSITE" id="PS50294">
    <property type="entry name" value="WD_REPEATS_REGION"/>
    <property type="match status" value="1"/>
</dbReference>
<dbReference type="SMART" id="SM00320">
    <property type="entry name" value="WD40"/>
    <property type="match status" value="8"/>
</dbReference>
<dbReference type="AlphaFoldDB" id="A0A8H7BQN0"/>
<sequence>MSKRFQNVNKFRNVIGKVAKKEQWYADLPLTSSPSDLCNLIQVNQRWIALKWSGSGSMGLLPLAAAGKTCSAEACIFHAHGATISDWHFSPFDDHLLVTGAEDGMIKVWSIPDEGSEPVCSATVAIQSRRVDLVRWHPTADQIVTTLGNDGKKVRVWDINESTSLDISGPNPFHSFTWKSDGTLLGTSGKGSVAVWDPRAQDNLVMSGKGHEGIKGSRAQWLGNTNCLFTVGMDKLRSRQCALWDVRDLSKPVVMNPLGQSTGIVIPLYDEDTATMYLVGRGDGTIRSMQISDLDSQPSMTENMACGTNVLYGAALLPKLSLDVMSAEIARVLGVTENAVVPVSFEVPRKQHLDFHADLFPDTKGTDPALKASEWLEGKNAEVAKVSLDPAKRNKQVDFPSPSTKQSQKESVVAATSTVRTEEPALSVGTAEPKEKSQSEPIVAAVNKPAPSKSLPKYGSTHVSTYKYISGKWYHQNMFYDDLRGLAMDKSGTMDLIQANSKFIAVPISGPGGRVGIIPATKPGRLPTQVPCIVSGCPITCFLFDPFDDYILTTVSEDNKVKLWKIPEHGLEEDLVEPLATFGASSMDKIHIIQYHPQAKNVLMTVSNDLGHPAIRLWDVNEHTAKVTLTGIHTDTILSASWSSDGTKITTTTKDKKIQVLNARSGEILASNDCHDSVRPSRLLWLDDQHLVSVGFGKGSMREALLFSAVDLSKLASRTIDMSPSVMSAYYDPDCRLLFVAGRGDRTIHTYEWEQKELTPLAKIEGSRLQQGFSFLPKRMCNVREIEIDKFYRLTPTTIEVVGVRVPRARPEYFQDDIFIDTLDIEHSAQDAASWFEGINKALDRLTLQPQGMTPLSCAPPPPQQATARAKFEMGKKAVSEDQRRQQLMERMFSTAKEVDEVEQEIKQVSKEDQEVADDEWVTV</sequence>
<evidence type="ECO:0000256" key="1">
    <source>
        <dbReference type="ARBA" id="ARBA00004496"/>
    </source>
</evidence>
<keyword evidence="6" id="KW-0009">Actin-binding</keyword>
<evidence type="ECO:0000256" key="9">
    <source>
        <dbReference type="SAM" id="MobiDB-lite"/>
    </source>
</evidence>
<comment type="subcellular location">
    <subcellularLocation>
        <location evidence="1">Cytoplasm</location>
    </subcellularLocation>
</comment>
<dbReference type="SUPFAM" id="SSF50978">
    <property type="entry name" value="WD40 repeat-like"/>
    <property type="match status" value="2"/>
</dbReference>
<feature type="compositionally biased region" description="Polar residues" evidence="9">
    <location>
        <begin position="401"/>
        <end position="419"/>
    </location>
</feature>
<dbReference type="InterPro" id="IPR036322">
    <property type="entry name" value="WD40_repeat_dom_sf"/>
</dbReference>
<feature type="domain" description="DUF1899" evidence="10">
    <location>
        <begin position="460"/>
        <end position="524"/>
    </location>
</feature>
<dbReference type="Pfam" id="PF08953">
    <property type="entry name" value="DUF1899"/>
    <property type="match status" value="2"/>
</dbReference>
<organism evidence="11 12">
    <name type="scientific">Apophysomyces ossiformis</name>
    <dbReference type="NCBI Taxonomy" id="679940"/>
    <lineage>
        <taxon>Eukaryota</taxon>
        <taxon>Fungi</taxon>
        <taxon>Fungi incertae sedis</taxon>
        <taxon>Mucoromycota</taxon>
        <taxon>Mucoromycotina</taxon>
        <taxon>Mucoromycetes</taxon>
        <taxon>Mucorales</taxon>
        <taxon>Mucorineae</taxon>
        <taxon>Mucoraceae</taxon>
        <taxon>Apophysomyces</taxon>
    </lineage>
</organism>
<dbReference type="InterPro" id="IPR015943">
    <property type="entry name" value="WD40/YVTN_repeat-like_dom_sf"/>
</dbReference>
<feature type="repeat" description="WD" evidence="7">
    <location>
        <begin position="77"/>
        <end position="111"/>
    </location>
</feature>
<keyword evidence="5 8" id="KW-0677">Repeat</keyword>
<dbReference type="Gene3D" id="2.130.10.10">
    <property type="entry name" value="YVTN repeat-like/Quinoprotein amine dehydrogenase"/>
    <property type="match status" value="2"/>
</dbReference>
<comment type="similarity">
    <text evidence="2 8">Belongs to the WD repeat coronin family.</text>
</comment>
<name>A0A8H7BQN0_9FUNG</name>
<dbReference type="PANTHER" id="PTHR10856:SF20">
    <property type="entry name" value="CORONIN-7"/>
    <property type="match status" value="1"/>
</dbReference>
<accession>A0A8H7BQN0</accession>
<feature type="compositionally biased region" description="Acidic residues" evidence="9">
    <location>
        <begin position="915"/>
        <end position="924"/>
    </location>
</feature>
<feature type="region of interest" description="Disordered" evidence="9">
    <location>
        <begin position="904"/>
        <end position="924"/>
    </location>
</feature>
<evidence type="ECO:0000256" key="4">
    <source>
        <dbReference type="ARBA" id="ARBA00022574"/>
    </source>
</evidence>
<evidence type="ECO:0000313" key="11">
    <source>
        <dbReference type="EMBL" id="KAF7728011.1"/>
    </source>
</evidence>
<protein>
    <recommendedName>
        <fullName evidence="8">Coronin</fullName>
    </recommendedName>
</protein>
<dbReference type="PANTHER" id="PTHR10856">
    <property type="entry name" value="CORONIN"/>
    <property type="match status" value="1"/>
</dbReference>
<evidence type="ECO:0000256" key="7">
    <source>
        <dbReference type="PROSITE-ProRule" id="PRU00221"/>
    </source>
</evidence>
<feature type="region of interest" description="Disordered" evidence="9">
    <location>
        <begin position="392"/>
        <end position="441"/>
    </location>
</feature>
<dbReference type="EMBL" id="JABAYA010000045">
    <property type="protein sequence ID" value="KAF7728011.1"/>
    <property type="molecule type" value="Genomic_DNA"/>
</dbReference>
<dbReference type="SMART" id="SM01167">
    <property type="entry name" value="DUF1900"/>
    <property type="match status" value="2"/>
</dbReference>
<reference evidence="11" key="1">
    <citation type="submission" date="2020-01" db="EMBL/GenBank/DDBJ databases">
        <title>Genome Sequencing of Three Apophysomyces-Like Fungal Strains Confirms a Novel Fungal Genus in the Mucoromycota with divergent Burkholderia-like Endosymbiotic Bacteria.</title>
        <authorList>
            <person name="Stajich J.E."/>
            <person name="Macias A.M."/>
            <person name="Carter-House D."/>
            <person name="Lovett B."/>
            <person name="Kasson L.R."/>
            <person name="Berry K."/>
            <person name="Grigoriev I."/>
            <person name="Chang Y."/>
            <person name="Spatafora J."/>
            <person name="Kasson M.T."/>
        </authorList>
    </citation>
    <scope>NUCLEOTIDE SEQUENCE</scope>
    <source>
        <strain evidence="11">NRRL A-21654</strain>
    </source>
</reference>
<evidence type="ECO:0000256" key="5">
    <source>
        <dbReference type="ARBA" id="ARBA00022737"/>
    </source>
</evidence>
<gene>
    <name evidence="11" type="ORF">EC973_006776</name>
</gene>
<dbReference type="InterPro" id="IPR015048">
    <property type="entry name" value="DUF1899"/>
</dbReference>
<dbReference type="InterPro" id="IPR015505">
    <property type="entry name" value="Coronin"/>
</dbReference>
<comment type="caution">
    <text evidence="11">The sequence shown here is derived from an EMBL/GenBank/DDBJ whole genome shotgun (WGS) entry which is preliminary data.</text>
</comment>
<dbReference type="Pfam" id="PF16300">
    <property type="entry name" value="WD40_4"/>
    <property type="match status" value="2"/>
</dbReference>
<dbReference type="GO" id="GO:0005737">
    <property type="term" value="C:cytoplasm"/>
    <property type="evidence" value="ECO:0007669"/>
    <property type="project" value="UniProtKB-SubCell"/>
</dbReference>
<feature type="domain" description="DUF1899" evidence="10">
    <location>
        <begin position="4"/>
        <end position="67"/>
    </location>
</feature>
<feature type="compositionally biased region" description="Basic and acidic residues" evidence="9">
    <location>
        <begin position="904"/>
        <end position="914"/>
    </location>
</feature>
<dbReference type="OrthoDB" id="347435at2759"/>
<proteinExistence type="inferred from homology"/>
<dbReference type="PROSITE" id="PS50082">
    <property type="entry name" value="WD_REPEATS_2"/>
    <property type="match status" value="2"/>
</dbReference>
<feature type="repeat" description="WD" evidence="7">
    <location>
        <begin position="630"/>
        <end position="671"/>
    </location>
</feature>
<dbReference type="Pfam" id="PF00400">
    <property type="entry name" value="WD40"/>
    <property type="match status" value="3"/>
</dbReference>
<evidence type="ECO:0000256" key="3">
    <source>
        <dbReference type="ARBA" id="ARBA00022490"/>
    </source>
</evidence>
<dbReference type="InterPro" id="IPR001680">
    <property type="entry name" value="WD40_rpt"/>
</dbReference>
<dbReference type="SMART" id="SM01166">
    <property type="entry name" value="DUF1899"/>
    <property type="match status" value="2"/>
</dbReference>
<keyword evidence="3" id="KW-0963">Cytoplasm</keyword>